<name>A0A1G6I5X7_9BACT</name>
<dbReference type="RefSeq" id="WP_092127560.1">
    <property type="nucleotide sequence ID" value="NZ_FMYU01000001.1"/>
</dbReference>
<feature type="binding site" evidence="8 10">
    <location>
        <position position="86"/>
    </location>
    <ligand>
        <name>substrate</name>
    </ligand>
</feature>
<dbReference type="AlphaFoldDB" id="A0A1G6I5X7"/>
<evidence type="ECO:0000256" key="3">
    <source>
        <dbReference type="ARBA" id="ARBA00004902"/>
    </source>
</evidence>
<comment type="function">
    <text evidence="2 8">Catalyzes a trans-dehydration via an enolate intermediate.</text>
</comment>
<dbReference type="InterPro" id="IPR018509">
    <property type="entry name" value="DHquinase_II_CS"/>
</dbReference>
<evidence type="ECO:0000256" key="1">
    <source>
        <dbReference type="ARBA" id="ARBA00001864"/>
    </source>
</evidence>
<dbReference type="GO" id="GO:0008652">
    <property type="term" value="P:amino acid biosynthetic process"/>
    <property type="evidence" value="ECO:0007669"/>
    <property type="project" value="UniProtKB-KW"/>
</dbReference>
<evidence type="ECO:0000313" key="12">
    <source>
        <dbReference type="EMBL" id="SDC01763.1"/>
    </source>
</evidence>
<dbReference type="Gene3D" id="3.40.50.9100">
    <property type="entry name" value="Dehydroquinase, class II"/>
    <property type="match status" value="1"/>
</dbReference>
<dbReference type="GO" id="GO:0009423">
    <property type="term" value="P:chorismate biosynthetic process"/>
    <property type="evidence" value="ECO:0007669"/>
    <property type="project" value="UniProtKB-UniRule"/>
</dbReference>
<evidence type="ECO:0000256" key="5">
    <source>
        <dbReference type="ARBA" id="ARBA00011193"/>
    </source>
</evidence>
<comment type="catalytic activity">
    <reaction evidence="1 8">
        <text>3-dehydroquinate = 3-dehydroshikimate + H2O</text>
        <dbReference type="Rhea" id="RHEA:21096"/>
        <dbReference type="ChEBI" id="CHEBI:15377"/>
        <dbReference type="ChEBI" id="CHEBI:16630"/>
        <dbReference type="ChEBI" id="CHEBI:32364"/>
        <dbReference type="EC" id="4.2.1.10"/>
    </reaction>
</comment>
<dbReference type="SUPFAM" id="SSF52304">
    <property type="entry name" value="Type II 3-dehydroquinate dehydratase"/>
    <property type="match status" value="1"/>
</dbReference>
<evidence type="ECO:0000256" key="6">
    <source>
        <dbReference type="ARBA" id="ARBA00012060"/>
    </source>
</evidence>
<dbReference type="NCBIfam" id="NF003805">
    <property type="entry name" value="PRK05395.1-2"/>
    <property type="match status" value="1"/>
</dbReference>
<keyword evidence="8" id="KW-0028">Amino-acid biosynthesis</keyword>
<keyword evidence="8" id="KW-0057">Aromatic amino acid biosynthesis</keyword>
<dbReference type="InterPro" id="IPR001874">
    <property type="entry name" value="DHquinase_II"/>
</dbReference>
<dbReference type="PROSITE" id="PS01029">
    <property type="entry name" value="DEHYDROQUINASE_II"/>
    <property type="match status" value="1"/>
</dbReference>
<comment type="pathway">
    <text evidence="3 8">Metabolic intermediate biosynthesis; chorismate biosynthesis; chorismate from D-erythrose 4-phosphate and phosphoenolpyruvate: step 3/7.</text>
</comment>
<dbReference type="PANTHER" id="PTHR21272:SF3">
    <property type="entry name" value="CATABOLIC 3-DEHYDROQUINASE"/>
    <property type="match status" value="1"/>
</dbReference>
<accession>A0A1G6I5X7</accession>
<dbReference type="GO" id="GO:0019631">
    <property type="term" value="P:quinate catabolic process"/>
    <property type="evidence" value="ECO:0007669"/>
    <property type="project" value="TreeGrafter"/>
</dbReference>
<dbReference type="InterPro" id="IPR036441">
    <property type="entry name" value="DHquinase_II_sf"/>
</dbReference>
<feature type="binding site" evidence="8 10">
    <location>
        <begin position="100"/>
        <end position="101"/>
    </location>
    <ligand>
        <name>substrate</name>
    </ligand>
</feature>
<sequence length="144" mass="16032">MKILILNGPNLNMLGKREPHIYGKLSLSDIEETIKNHAKSLGVEVEFFQSNYEGAIVEKIHQAFGNSDGIIINPGAYTHTSIAIRDAFLSVNIPFVEVHLSNVFSRESFRHKSYLSDIAQGVVSGLGQYSYICALNFLINFQNS</sequence>
<dbReference type="GO" id="GO:0003855">
    <property type="term" value="F:3-dehydroquinate dehydratase activity"/>
    <property type="evidence" value="ECO:0007669"/>
    <property type="project" value="UniProtKB-UniRule"/>
</dbReference>
<dbReference type="HAMAP" id="MF_00169">
    <property type="entry name" value="AroQ"/>
    <property type="match status" value="1"/>
</dbReference>
<evidence type="ECO:0000256" key="11">
    <source>
        <dbReference type="PIRSR" id="PIRSR001399-3"/>
    </source>
</evidence>
<dbReference type="PIRSF" id="PIRSF001399">
    <property type="entry name" value="DHquinase_II"/>
    <property type="match status" value="1"/>
</dbReference>
<dbReference type="NCBIfam" id="NF003806">
    <property type="entry name" value="PRK05395.1-3"/>
    <property type="match status" value="1"/>
</dbReference>
<gene>
    <name evidence="8" type="primary">aroQ</name>
    <name evidence="12" type="ORF">SAMN05660835_00221</name>
</gene>
<evidence type="ECO:0000256" key="4">
    <source>
        <dbReference type="ARBA" id="ARBA00011037"/>
    </source>
</evidence>
<organism evidence="12 13">
    <name type="scientific">Desulfurella multipotens</name>
    <dbReference type="NCBI Taxonomy" id="79269"/>
    <lineage>
        <taxon>Bacteria</taxon>
        <taxon>Pseudomonadati</taxon>
        <taxon>Campylobacterota</taxon>
        <taxon>Desulfurellia</taxon>
        <taxon>Desulfurellales</taxon>
        <taxon>Desulfurellaceae</taxon>
        <taxon>Desulfurella</taxon>
    </lineage>
</organism>
<reference evidence="13" key="1">
    <citation type="submission" date="2016-10" db="EMBL/GenBank/DDBJ databases">
        <authorList>
            <person name="Varghese N."/>
            <person name="Submissions S."/>
        </authorList>
    </citation>
    <scope>NUCLEOTIDE SEQUENCE [LARGE SCALE GENOMIC DNA]</scope>
    <source>
        <strain evidence="13">DSM 8415</strain>
    </source>
</reference>
<protein>
    <recommendedName>
        <fullName evidence="6 8">3-dehydroquinate dehydratase</fullName>
        <shortName evidence="8">3-dehydroquinase</shortName>
        <ecNumber evidence="6 8">4.2.1.10</ecNumber>
    </recommendedName>
    <alternativeName>
        <fullName evidence="8">Type II DHQase</fullName>
    </alternativeName>
</protein>
<comment type="subunit">
    <text evidence="5 8">Homododecamer.</text>
</comment>
<feature type="active site" description="Proton donor" evidence="8 9">
    <location>
        <position position="99"/>
    </location>
</feature>
<feature type="binding site" evidence="8 10">
    <location>
        <position position="110"/>
    </location>
    <ligand>
        <name>substrate</name>
    </ligand>
</feature>
<dbReference type="NCBIfam" id="NF003804">
    <property type="entry name" value="PRK05395.1-1"/>
    <property type="match status" value="1"/>
</dbReference>
<feature type="active site" description="Proton acceptor" evidence="8 9">
    <location>
        <position position="22"/>
    </location>
</feature>
<dbReference type="UniPathway" id="UPA00053">
    <property type="reaction ID" value="UER00086"/>
</dbReference>
<feature type="binding site" evidence="8 10">
    <location>
        <position position="73"/>
    </location>
    <ligand>
        <name>substrate</name>
    </ligand>
</feature>
<comment type="similarity">
    <text evidence="4 8">Belongs to the type-II 3-dehydroquinase family.</text>
</comment>
<feature type="site" description="Transition state stabilizer" evidence="8 11">
    <location>
        <position position="17"/>
    </location>
</feature>
<dbReference type="NCBIfam" id="NF003807">
    <property type="entry name" value="PRK05395.1-4"/>
    <property type="match status" value="1"/>
</dbReference>
<evidence type="ECO:0000313" key="13">
    <source>
        <dbReference type="Proteomes" id="UP000199411"/>
    </source>
</evidence>
<feature type="binding site" evidence="8 10">
    <location>
        <position position="79"/>
    </location>
    <ligand>
        <name>substrate</name>
    </ligand>
</feature>
<proteinExistence type="inferred from homology"/>
<dbReference type="OrthoDB" id="9790793at2"/>
<dbReference type="NCBIfam" id="TIGR01088">
    <property type="entry name" value="aroQ"/>
    <property type="match status" value="1"/>
</dbReference>
<dbReference type="EMBL" id="FMYU01000001">
    <property type="protein sequence ID" value="SDC01763.1"/>
    <property type="molecule type" value="Genomic_DNA"/>
</dbReference>
<keyword evidence="7 8" id="KW-0456">Lyase</keyword>
<evidence type="ECO:0000256" key="8">
    <source>
        <dbReference type="HAMAP-Rule" id="MF_00169"/>
    </source>
</evidence>
<dbReference type="PANTHER" id="PTHR21272">
    <property type="entry name" value="CATABOLIC 3-DEHYDROQUINASE"/>
    <property type="match status" value="1"/>
</dbReference>
<evidence type="ECO:0000256" key="9">
    <source>
        <dbReference type="PIRSR" id="PIRSR001399-1"/>
    </source>
</evidence>
<dbReference type="Proteomes" id="UP000199411">
    <property type="component" value="Unassembled WGS sequence"/>
</dbReference>
<evidence type="ECO:0000256" key="2">
    <source>
        <dbReference type="ARBA" id="ARBA00003924"/>
    </source>
</evidence>
<dbReference type="GO" id="GO:0009073">
    <property type="term" value="P:aromatic amino acid family biosynthetic process"/>
    <property type="evidence" value="ECO:0007669"/>
    <property type="project" value="UniProtKB-KW"/>
</dbReference>
<dbReference type="Pfam" id="PF01220">
    <property type="entry name" value="DHquinase_II"/>
    <property type="match status" value="1"/>
</dbReference>
<dbReference type="CDD" id="cd00466">
    <property type="entry name" value="DHQase_II"/>
    <property type="match status" value="1"/>
</dbReference>
<evidence type="ECO:0000256" key="10">
    <source>
        <dbReference type="PIRSR" id="PIRSR001399-2"/>
    </source>
</evidence>
<keyword evidence="13" id="KW-1185">Reference proteome</keyword>
<evidence type="ECO:0000256" key="7">
    <source>
        <dbReference type="ARBA" id="ARBA00023239"/>
    </source>
</evidence>
<dbReference type="EC" id="4.2.1.10" evidence="6 8"/>